<dbReference type="EMBL" id="FPHJ01000047">
    <property type="protein sequence ID" value="SFV65361.1"/>
    <property type="molecule type" value="Genomic_DNA"/>
</dbReference>
<dbReference type="InterPro" id="IPR027417">
    <property type="entry name" value="P-loop_NTPase"/>
</dbReference>
<feature type="domain" description="AAA+ ATPase" evidence="4">
    <location>
        <begin position="211"/>
        <end position="393"/>
    </location>
</feature>
<dbReference type="NCBIfam" id="TIGR00368">
    <property type="entry name" value="YifB family Mg chelatase-like AAA ATPase"/>
    <property type="match status" value="1"/>
</dbReference>
<dbReference type="PRINTS" id="PR01657">
    <property type="entry name" value="MCMFAMILY"/>
</dbReference>
<comment type="similarity">
    <text evidence="1">Belongs to the Mg-chelatase subunits D/I family. ComM subfamily.</text>
</comment>
<dbReference type="PANTHER" id="PTHR32039:SF7">
    <property type="entry name" value="COMPETENCE PROTEIN COMM"/>
    <property type="match status" value="1"/>
</dbReference>
<dbReference type="Pfam" id="PF13335">
    <property type="entry name" value="Mg_chelatase_C"/>
    <property type="match status" value="1"/>
</dbReference>
<dbReference type="GO" id="GO:0003677">
    <property type="term" value="F:DNA binding"/>
    <property type="evidence" value="ECO:0007669"/>
    <property type="project" value="InterPro"/>
</dbReference>
<dbReference type="NCBIfam" id="NF007365">
    <property type="entry name" value="PRK09862.1"/>
    <property type="match status" value="1"/>
</dbReference>
<evidence type="ECO:0000259" key="4">
    <source>
        <dbReference type="SMART" id="SM00382"/>
    </source>
</evidence>
<gene>
    <name evidence="5" type="ORF">MNB_SUP05-5-1079</name>
</gene>
<sequence length="499" mass="54966">MNNLSSIRTRSSNGIEAPEVVVEIHLSNGLPNFSIVGLPETAVKESKDRVRSALLNSGFEFFRKRITVSLAPANLPKSGGRYDLPIALGILVASGQIQPAVNLDDFEFYGELSLTGELRQTDGLLPALIQANQHNKIIVIPSANADLSIYLEGANVFIANSLLEVVALLVGKKEIEKIEKITTKTLEYTKDFNQVKGQYQAKRAMEIAAAGGHNLLLIGVPGSGKTMLSERIPSILPPLSKQQALEKASVFSIANQYLDPESWQQRSFIAPHHSASAVSLVGGGANPKPGAISLAHHGVLFLDELPEFPRNVLETLRQPLETKEVYLSRAANQVKYPANFQLIAAMNPCPCGYLGEKSGRCNCSEEQISRYRSKISGPLLDRIDMLLEVQALPKEKLLGNDEKVESSEVIRQRVLQAVNRQNIRQGKYNQALSSDEIEKMIILCDTDKQLLETAIDKLKLSARAYFKILRLARTIADLSNNENILKTHLVEAISYRRAL</sequence>
<dbReference type="InterPro" id="IPR014721">
    <property type="entry name" value="Ribsml_uS5_D2-typ_fold_subgr"/>
</dbReference>
<evidence type="ECO:0000256" key="1">
    <source>
        <dbReference type="ARBA" id="ARBA00006354"/>
    </source>
</evidence>
<dbReference type="Gene3D" id="3.30.230.10">
    <property type="match status" value="1"/>
</dbReference>
<dbReference type="InterPro" id="IPR004482">
    <property type="entry name" value="Mg_chelat-rel"/>
</dbReference>
<evidence type="ECO:0000256" key="2">
    <source>
        <dbReference type="ARBA" id="ARBA00022741"/>
    </source>
</evidence>
<dbReference type="GO" id="GO:0005524">
    <property type="term" value="F:ATP binding"/>
    <property type="evidence" value="ECO:0007669"/>
    <property type="project" value="UniProtKB-KW"/>
</dbReference>
<organism evidence="5">
    <name type="scientific">hydrothermal vent metagenome</name>
    <dbReference type="NCBI Taxonomy" id="652676"/>
    <lineage>
        <taxon>unclassified sequences</taxon>
        <taxon>metagenomes</taxon>
        <taxon>ecological metagenomes</taxon>
    </lineage>
</organism>
<proteinExistence type="inferred from homology"/>
<dbReference type="InterPro" id="IPR003593">
    <property type="entry name" value="AAA+_ATPase"/>
</dbReference>
<dbReference type="Gene3D" id="3.40.50.300">
    <property type="entry name" value="P-loop containing nucleotide triphosphate hydrolases"/>
    <property type="match status" value="1"/>
</dbReference>
<reference evidence="5" key="1">
    <citation type="submission" date="2016-10" db="EMBL/GenBank/DDBJ databases">
        <authorList>
            <person name="de Groot N.N."/>
        </authorList>
    </citation>
    <scope>NUCLEOTIDE SEQUENCE</scope>
</reference>
<protein>
    <submittedName>
        <fullName evidence="5">MG(2+) CHELATASE FAMILY PROTEIN / ComM-related protein</fullName>
    </submittedName>
</protein>
<keyword evidence="2" id="KW-0547">Nucleotide-binding</keyword>
<dbReference type="InterPro" id="IPR025158">
    <property type="entry name" value="Mg_chelat-rel_C"/>
</dbReference>
<dbReference type="SUPFAM" id="SSF54211">
    <property type="entry name" value="Ribosomal protein S5 domain 2-like"/>
    <property type="match status" value="1"/>
</dbReference>
<dbReference type="AlphaFoldDB" id="A0A1W1CI68"/>
<dbReference type="InterPro" id="IPR001208">
    <property type="entry name" value="MCM_dom"/>
</dbReference>
<dbReference type="InterPro" id="IPR045006">
    <property type="entry name" value="CHLI-like"/>
</dbReference>
<evidence type="ECO:0000313" key="5">
    <source>
        <dbReference type="EMBL" id="SFV65361.1"/>
    </source>
</evidence>
<accession>A0A1W1CI68</accession>
<dbReference type="InterPro" id="IPR020568">
    <property type="entry name" value="Ribosomal_Su5_D2-typ_SF"/>
</dbReference>
<dbReference type="Pfam" id="PF01078">
    <property type="entry name" value="Mg_chelatase"/>
    <property type="match status" value="1"/>
</dbReference>
<name>A0A1W1CI68_9ZZZZ</name>
<dbReference type="SUPFAM" id="SSF52540">
    <property type="entry name" value="P-loop containing nucleoside triphosphate hydrolases"/>
    <property type="match status" value="1"/>
</dbReference>
<evidence type="ECO:0000256" key="3">
    <source>
        <dbReference type="ARBA" id="ARBA00022840"/>
    </source>
</evidence>
<dbReference type="PANTHER" id="PTHR32039">
    <property type="entry name" value="MAGNESIUM-CHELATASE SUBUNIT CHLI"/>
    <property type="match status" value="1"/>
</dbReference>
<dbReference type="SMART" id="SM00382">
    <property type="entry name" value="AAA"/>
    <property type="match status" value="1"/>
</dbReference>
<dbReference type="InterPro" id="IPR000523">
    <property type="entry name" value="Mg_chelatse_chII-like_cat_dom"/>
</dbReference>
<dbReference type="Pfam" id="PF13541">
    <property type="entry name" value="ChlI"/>
    <property type="match status" value="1"/>
</dbReference>
<keyword evidence="3" id="KW-0067">ATP-binding</keyword>